<gene>
    <name evidence="2" type="ORF">GCM10010357_51480</name>
</gene>
<name>A0ABN0YZB9_9ACTN</name>
<organism evidence="2 3">
    <name type="scientific">Streptomyces luteireticuli</name>
    <dbReference type="NCBI Taxonomy" id="173858"/>
    <lineage>
        <taxon>Bacteria</taxon>
        <taxon>Bacillati</taxon>
        <taxon>Actinomycetota</taxon>
        <taxon>Actinomycetes</taxon>
        <taxon>Kitasatosporales</taxon>
        <taxon>Streptomycetaceae</taxon>
        <taxon>Streptomyces</taxon>
    </lineage>
</organism>
<dbReference type="EMBL" id="BAAABX010000055">
    <property type="protein sequence ID" value="GAA0423729.1"/>
    <property type="molecule type" value="Genomic_DNA"/>
</dbReference>
<protein>
    <recommendedName>
        <fullName evidence="4">Transposase</fullName>
    </recommendedName>
</protein>
<evidence type="ECO:0000256" key="1">
    <source>
        <dbReference type="SAM" id="MobiDB-lite"/>
    </source>
</evidence>
<feature type="region of interest" description="Disordered" evidence="1">
    <location>
        <begin position="32"/>
        <end position="77"/>
    </location>
</feature>
<dbReference type="Proteomes" id="UP001500879">
    <property type="component" value="Unassembled WGS sequence"/>
</dbReference>
<proteinExistence type="predicted"/>
<feature type="compositionally biased region" description="Low complexity" evidence="1">
    <location>
        <begin position="41"/>
        <end position="53"/>
    </location>
</feature>
<accession>A0ABN0YZB9</accession>
<comment type="caution">
    <text evidence="2">The sequence shown here is derived from an EMBL/GenBank/DDBJ whole genome shotgun (WGS) entry which is preliminary data.</text>
</comment>
<keyword evidence="3" id="KW-1185">Reference proteome</keyword>
<evidence type="ECO:0000313" key="2">
    <source>
        <dbReference type="EMBL" id="GAA0423729.1"/>
    </source>
</evidence>
<evidence type="ECO:0008006" key="4">
    <source>
        <dbReference type="Google" id="ProtNLM"/>
    </source>
</evidence>
<reference evidence="2 3" key="1">
    <citation type="journal article" date="2019" name="Int. J. Syst. Evol. Microbiol.">
        <title>The Global Catalogue of Microorganisms (GCM) 10K type strain sequencing project: providing services to taxonomists for standard genome sequencing and annotation.</title>
        <authorList>
            <consortium name="The Broad Institute Genomics Platform"/>
            <consortium name="The Broad Institute Genome Sequencing Center for Infectious Disease"/>
            <person name="Wu L."/>
            <person name="Ma J."/>
        </authorList>
    </citation>
    <scope>NUCLEOTIDE SEQUENCE [LARGE SCALE GENOMIC DNA]</scope>
    <source>
        <strain evidence="2 3">JCM 4788</strain>
    </source>
</reference>
<evidence type="ECO:0000313" key="3">
    <source>
        <dbReference type="Proteomes" id="UP001500879"/>
    </source>
</evidence>
<sequence>MSGDLRPDEYEKDGVKIATVRLHVARISCPLRTTSPIEGHSGPSGASTPPGGSQTCGDRGNSPHAAVQPVARDAAPF</sequence>